<feature type="transmembrane region" description="Helical" evidence="2">
    <location>
        <begin position="93"/>
        <end position="112"/>
    </location>
</feature>
<feature type="coiled-coil region" evidence="1">
    <location>
        <begin position="208"/>
        <end position="237"/>
    </location>
</feature>
<proteinExistence type="predicted"/>
<feature type="transmembrane region" description="Helical" evidence="2">
    <location>
        <begin position="38"/>
        <end position="58"/>
    </location>
</feature>
<dbReference type="CDD" id="cd16935">
    <property type="entry name" value="HATPase_AgrC-ComD-like"/>
    <property type="match status" value="1"/>
</dbReference>
<gene>
    <name evidence="4" type="ORF">H8S17_04135</name>
</gene>
<dbReference type="Proteomes" id="UP000606720">
    <property type="component" value="Unassembled WGS sequence"/>
</dbReference>
<dbReference type="RefSeq" id="WP_186866356.1">
    <property type="nucleotide sequence ID" value="NZ_JACOPH010000002.1"/>
</dbReference>
<evidence type="ECO:0000256" key="2">
    <source>
        <dbReference type="SAM" id="Phobius"/>
    </source>
</evidence>
<dbReference type="GO" id="GO:0016301">
    <property type="term" value="F:kinase activity"/>
    <property type="evidence" value="ECO:0007669"/>
    <property type="project" value="UniProtKB-KW"/>
</dbReference>
<feature type="transmembrane region" description="Helical" evidence="2">
    <location>
        <begin position="64"/>
        <end position="81"/>
    </location>
</feature>
<keyword evidence="1" id="KW-0175">Coiled coil</keyword>
<accession>A0A923RUN4</accession>
<feature type="transmembrane region" description="Helical" evidence="2">
    <location>
        <begin position="153"/>
        <end position="171"/>
    </location>
</feature>
<keyword evidence="2" id="KW-0472">Membrane</keyword>
<dbReference type="Gene3D" id="3.30.565.10">
    <property type="entry name" value="Histidine kinase-like ATPase, C-terminal domain"/>
    <property type="match status" value="1"/>
</dbReference>
<evidence type="ECO:0000259" key="3">
    <source>
        <dbReference type="Pfam" id="PF14501"/>
    </source>
</evidence>
<dbReference type="AlphaFoldDB" id="A0A923RUN4"/>
<feature type="domain" description="Sensor histidine kinase NatK-like C-terminal" evidence="3">
    <location>
        <begin position="326"/>
        <end position="422"/>
    </location>
</feature>
<comment type="caution">
    <text evidence="4">The sequence shown here is derived from an EMBL/GenBank/DDBJ whole genome shotgun (WGS) entry which is preliminary data.</text>
</comment>
<feature type="transmembrane region" description="Helical" evidence="2">
    <location>
        <begin position="124"/>
        <end position="146"/>
    </location>
</feature>
<feature type="transmembrane region" description="Helical" evidence="2">
    <location>
        <begin position="183"/>
        <end position="204"/>
    </location>
</feature>
<protein>
    <submittedName>
        <fullName evidence="4">Sensor histidine kinase</fullName>
    </submittedName>
</protein>
<dbReference type="InterPro" id="IPR032834">
    <property type="entry name" value="NatK-like_C"/>
</dbReference>
<dbReference type="InterPro" id="IPR036890">
    <property type="entry name" value="HATPase_C_sf"/>
</dbReference>
<keyword evidence="2" id="KW-0812">Transmembrane</keyword>
<keyword evidence="5" id="KW-1185">Reference proteome</keyword>
<keyword evidence="2" id="KW-1133">Transmembrane helix</keyword>
<dbReference type="EMBL" id="JACOPH010000002">
    <property type="protein sequence ID" value="MBC5713409.1"/>
    <property type="molecule type" value="Genomic_DNA"/>
</dbReference>
<organism evidence="4 5">
    <name type="scientific">Roseburia zhanii</name>
    <dbReference type="NCBI Taxonomy" id="2763064"/>
    <lineage>
        <taxon>Bacteria</taxon>
        <taxon>Bacillati</taxon>
        <taxon>Bacillota</taxon>
        <taxon>Clostridia</taxon>
        <taxon>Lachnospirales</taxon>
        <taxon>Lachnospiraceae</taxon>
        <taxon>Roseburia</taxon>
    </lineage>
</organism>
<keyword evidence="4" id="KW-0808">Transferase</keyword>
<evidence type="ECO:0000313" key="5">
    <source>
        <dbReference type="Proteomes" id="UP000606720"/>
    </source>
</evidence>
<feature type="transmembrane region" description="Helical" evidence="2">
    <location>
        <begin position="6"/>
        <end position="26"/>
    </location>
</feature>
<dbReference type="SUPFAM" id="SSF55874">
    <property type="entry name" value="ATPase domain of HSP90 chaperone/DNA topoisomerase II/histidine kinase"/>
    <property type="match status" value="1"/>
</dbReference>
<reference evidence="4" key="1">
    <citation type="submission" date="2020-08" db="EMBL/GenBank/DDBJ databases">
        <title>Genome public.</title>
        <authorList>
            <person name="Liu C."/>
            <person name="Sun Q."/>
        </authorList>
    </citation>
    <scope>NUCLEOTIDE SEQUENCE</scope>
    <source>
        <strain evidence="4">BX1005</strain>
    </source>
</reference>
<evidence type="ECO:0000313" key="4">
    <source>
        <dbReference type="EMBL" id="MBC5713409.1"/>
    </source>
</evidence>
<keyword evidence="4" id="KW-0418">Kinase</keyword>
<evidence type="ECO:0000256" key="1">
    <source>
        <dbReference type="SAM" id="Coils"/>
    </source>
</evidence>
<name>A0A923RUN4_9FIRM</name>
<dbReference type="Pfam" id="PF14501">
    <property type="entry name" value="HATPase_c_5"/>
    <property type="match status" value="1"/>
</dbReference>
<sequence>MFEYILEIIHYGVIMLFGIYLSAAFLGIGMNRSNILKFLGVAVILGILNTISFLSGGVEFTERIYPMIMHLPLILLFWKGYRYKLFPSALSVSIVYLCCQISNWIGVFIFNATEQQWVYYGTRIIVNILIFLLLMHFAAAAIAELLRKDTKDIVIFGLIPFVYYLYDYAVTVYTKLFYSAGEVVTEFLGFMLCISYVLFLILYFKQYEEKMETEQQNKTMELQRIQSEKEVERMKQSEYTAAILRHDMRHFLNDIAGFVENGEKEQTLSYIHEVIEKVDSTAGKKYCTNKIVNMILSSYENKMKEEQIDFTYSIRIPKKLEYADSDISSILSNALENAIHAVEELETGKRKIGLDMRTHNDKLLISIRNTYGKKPHMADGLPVSGEPGHGFGTQSIRYVTEKLKGNCQFGVDEKYFILRIVL</sequence>